<sequence>MQLFEFCEDGDGWKLSGMLLRLGDLGFYYLKLFLEFQLLGVVMGRARKHPRGTMMGGEMDVVASSGATRNNVASSQSSRSDSQVNSQPQEQLEGSTVPATTTSHGSTTPDTSSTSESSKKGRGNSHLPPFWNSGDPDKRLKVSLIDLGSIIGEDHAQLSTVFGVLARMGHLLPLNYEKWSDMPMSRHDAVWNDVQANTPLPIEARKVVLTNLNLIWKDWKKDLKALHYMPHKDDPEYLAMVIYNVAVTMARRDDFDVYSRMYETEPYGNQMFDDRISLNDDDANWVRDGVEGTLVDVNDSEHYDEDEDCDEVDEGRFLFLQRFK</sequence>
<proteinExistence type="predicted"/>
<organism evidence="2 3">
    <name type="scientific">Buddleja alternifolia</name>
    <dbReference type="NCBI Taxonomy" id="168488"/>
    <lineage>
        <taxon>Eukaryota</taxon>
        <taxon>Viridiplantae</taxon>
        <taxon>Streptophyta</taxon>
        <taxon>Embryophyta</taxon>
        <taxon>Tracheophyta</taxon>
        <taxon>Spermatophyta</taxon>
        <taxon>Magnoliopsida</taxon>
        <taxon>eudicotyledons</taxon>
        <taxon>Gunneridae</taxon>
        <taxon>Pentapetalae</taxon>
        <taxon>asterids</taxon>
        <taxon>lamiids</taxon>
        <taxon>Lamiales</taxon>
        <taxon>Scrophulariaceae</taxon>
        <taxon>Buddlejeae</taxon>
        <taxon>Buddleja</taxon>
    </lineage>
</organism>
<keyword evidence="3" id="KW-1185">Reference proteome</keyword>
<dbReference type="PANTHER" id="PTHR33144">
    <property type="entry name" value="OS10G0409366 PROTEIN-RELATED"/>
    <property type="match status" value="1"/>
</dbReference>
<evidence type="ECO:0000256" key="1">
    <source>
        <dbReference type="SAM" id="MobiDB-lite"/>
    </source>
</evidence>
<evidence type="ECO:0000313" key="2">
    <source>
        <dbReference type="EMBL" id="KAG8386290.1"/>
    </source>
</evidence>
<dbReference type="Proteomes" id="UP000826271">
    <property type="component" value="Unassembled WGS sequence"/>
</dbReference>
<dbReference type="EMBL" id="WHWC01000003">
    <property type="protein sequence ID" value="KAG8386290.1"/>
    <property type="molecule type" value="Genomic_DNA"/>
</dbReference>
<dbReference type="PANTHER" id="PTHR33144:SF25">
    <property type="entry name" value="DUF4216 DOMAIN-CONTAINING PROTEIN"/>
    <property type="match status" value="1"/>
</dbReference>
<feature type="compositionally biased region" description="Low complexity" evidence="1">
    <location>
        <begin position="69"/>
        <end position="87"/>
    </location>
</feature>
<name>A0AAV6Y495_9LAMI</name>
<gene>
    <name evidence="2" type="ORF">BUALT_Bualt03G0133700</name>
</gene>
<dbReference type="AlphaFoldDB" id="A0AAV6Y495"/>
<feature type="compositionally biased region" description="Polar residues" evidence="1">
    <location>
        <begin position="88"/>
        <end position="99"/>
    </location>
</feature>
<feature type="region of interest" description="Disordered" evidence="1">
    <location>
        <begin position="67"/>
        <end position="133"/>
    </location>
</feature>
<feature type="compositionally biased region" description="Low complexity" evidence="1">
    <location>
        <begin position="100"/>
        <end position="116"/>
    </location>
</feature>
<evidence type="ECO:0000313" key="3">
    <source>
        <dbReference type="Proteomes" id="UP000826271"/>
    </source>
</evidence>
<protein>
    <submittedName>
        <fullName evidence="2">Uncharacterized protein</fullName>
    </submittedName>
</protein>
<reference evidence="2" key="1">
    <citation type="submission" date="2019-10" db="EMBL/GenBank/DDBJ databases">
        <authorList>
            <person name="Zhang R."/>
            <person name="Pan Y."/>
            <person name="Wang J."/>
            <person name="Ma R."/>
            <person name="Yu S."/>
        </authorList>
    </citation>
    <scope>NUCLEOTIDE SEQUENCE</scope>
    <source>
        <strain evidence="2">LA-IB0</strain>
        <tissue evidence="2">Leaf</tissue>
    </source>
</reference>
<comment type="caution">
    <text evidence="2">The sequence shown here is derived from an EMBL/GenBank/DDBJ whole genome shotgun (WGS) entry which is preliminary data.</text>
</comment>
<accession>A0AAV6Y495</accession>